<accession>A0A0K2UP09</accession>
<evidence type="ECO:0000313" key="1">
    <source>
        <dbReference type="EMBL" id="CDW39627.1"/>
    </source>
</evidence>
<reference evidence="1" key="1">
    <citation type="submission" date="2014-05" db="EMBL/GenBank/DDBJ databases">
        <authorList>
            <person name="Chronopoulou M."/>
        </authorList>
    </citation>
    <scope>NUCLEOTIDE SEQUENCE</scope>
    <source>
        <tissue evidence="1">Whole organism</tissue>
    </source>
</reference>
<name>A0A0K2UP09_LEPSM</name>
<dbReference type="EMBL" id="HACA01022266">
    <property type="protein sequence ID" value="CDW39627.1"/>
    <property type="molecule type" value="Transcribed_RNA"/>
</dbReference>
<proteinExistence type="predicted"/>
<organism evidence="1">
    <name type="scientific">Lepeophtheirus salmonis</name>
    <name type="common">Salmon louse</name>
    <name type="synonym">Caligus salmonis</name>
    <dbReference type="NCBI Taxonomy" id="72036"/>
    <lineage>
        <taxon>Eukaryota</taxon>
        <taxon>Metazoa</taxon>
        <taxon>Ecdysozoa</taxon>
        <taxon>Arthropoda</taxon>
        <taxon>Crustacea</taxon>
        <taxon>Multicrustacea</taxon>
        <taxon>Hexanauplia</taxon>
        <taxon>Copepoda</taxon>
        <taxon>Siphonostomatoida</taxon>
        <taxon>Caligidae</taxon>
        <taxon>Lepeophtheirus</taxon>
    </lineage>
</organism>
<dbReference type="AlphaFoldDB" id="A0A0K2UP09"/>
<protein>
    <submittedName>
        <fullName evidence="1">Uncharacterized protein</fullName>
    </submittedName>
</protein>
<sequence>MVLMERWGSLLMMSLTSLMMASSRTILVLLSSFFFLSTTSIVSNDFSSCFLRLLTVLTGIDRRQKMSALLNFM</sequence>